<reference evidence="1" key="1">
    <citation type="submission" date="2021-01" db="EMBL/GenBank/DDBJ databases">
        <authorList>
            <consortium name="Genoscope - CEA"/>
            <person name="William W."/>
        </authorList>
    </citation>
    <scope>NUCLEOTIDE SEQUENCE</scope>
</reference>
<gene>
    <name evidence="1" type="ORF">POCTA_138.1.T0200006</name>
</gene>
<dbReference type="AlphaFoldDB" id="A0A8S1T748"/>
<evidence type="ECO:0000313" key="1">
    <source>
        <dbReference type="EMBL" id="CAD8147447.1"/>
    </source>
</evidence>
<protein>
    <submittedName>
        <fullName evidence="1">Uncharacterized protein</fullName>
    </submittedName>
</protein>
<evidence type="ECO:0000313" key="2">
    <source>
        <dbReference type="Proteomes" id="UP000683925"/>
    </source>
</evidence>
<name>A0A8S1T748_PAROT</name>
<organism evidence="1 2">
    <name type="scientific">Paramecium octaurelia</name>
    <dbReference type="NCBI Taxonomy" id="43137"/>
    <lineage>
        <taxon>Eukaryota</taxon>
        <taxon>Sar</taxon>
        <taxon>Alveolata</taxon>
        <taxon>Ciliophora</taxon>
        <taxon>Intramacronucleata</taxon>
        <taxon>Oligohymenophorea</taxon>
        <taxon>Peniculida</taxon>
        <taxon>Parameciidae</taxon>
        <taxon>Paramecium</taxon>
    </lineage>
</organism>
<comment type="caution">
    <text evidence="1">The sequence shown here is derived from an EMBL/GenBank/DDBJ whole genome shotgun (WGS) entry which is preliminary data.</text>
</comment>
<proteinExistence type="predicted"/>
<dbReference type="Proteomes" id="UP000683925">
    <property type="component" value="Unassembled WGS sequence"/>
</dbReference>
<accession>A0A8S1T748</accession>
<keyword evidence="2" id="KW-1185">Reference proteome</keyword>
<dbReference type="EMBL" id="CAJJDP010000020">
    <property type="protein sequence ID" value="CAD8147447.1"/>
    <property type="molecule type" value="Genomic_DNA"/>
</dbReference>
<sequence length="42" mass="4932">MVKVREKHQYEALQKLEANCGQEVEKINDTQGVNQQNEKLLF</sequence>